<feature type="transmembrane region" description="Helical" evidence="1">
    <location>
        <begin position="76"/>
        <end position="94"/>
    </location>
</feature>
<gene>
    <name evidence="2" type="ORF">G9C98_005249</name>
</gene>
<dbReference type="InterPro" id="IPR032145">
    <property type="entry name" value="DUF4818"/>
</dbReference>
<protein>
    <submittedName>
        <fullName evidence="2">Uncharacterized protein</fullName>
    </submittedName>
</protein>
<keyword evidence="3" id="KW-1185">Reference proteome</keyword>
<comment type="caution">
    <text evidence="2">The sequence shown here is derived from an EMBL/GenBank/DDBJ whole genome shotgun (WGS) entry which is preliminary data.</text>
</comment>
<keyword evidence="1" id="KW-0472">Membrane</keyword>
<evidence type="ECO:0000313" key="3">
    <source>
        <dbReference type="Proteomes" id="UP000729913"/>
    </source>
</evidence>
<name>A0A8J5UZ01_9HYME</name>
<evidence type="ECO:0000313" key="2">
    <source>
        <dbReference type="EMBL" id="KAG8042615.1"/>
    </source>
</evidence>
<dbReference type="OrthoDB" id="7658983at2759"/>
<reference evidence="2" key="2">
    <citation type="submission" date="2021-04" db="EMBL/GenBank/DDBJ databases">
        <title>Genome-wide patterns of bracovirus chromosomal integration into multiple host tissues during parasitism.</title>
        <authorList>
            <person name="Chebbi M.A.C."/>
        </authorList>
    </citation>
    <scope>NUCLEOTIDE SEQUENCE</scope>
    <source>
        <tissue evidence="2">Whole body</tissue>
    </source>
</reference>
<dbReference type="Pfam" id="PF16089">
    <property type="entry name" value="DUF4818"/>
    <property type="match status" value="1"/>
</dbReference>
<dbReference type="EMBL" id="JAAOIC020000002">
    <property type="protein sequence ID" value="KAG8042615.1"/>
    <property type="molecule type" value="Genomic_DNA"/>
</dbReference>
<keyword evidence="1" id="KW-1133">Transmembrane helix</keyword>
<feature type="transmembrane region" description="Helical" evidence="1">
    <location>
        <begin position="217"/>
        <end position="234"/>
    </location>
</feature>
<sequence>MEAVRDWVECINGHWIAMIAAGMYTHIRQICIIGFCFEDGPIVHPSYPSLLFTFSILSVFAEHKPWPRSLKVPPAYLLYIYEMLVAALVANLSTRVIWTPLVHVIWALTQESSKWLMWINSTMGLNSYSVVAGLANFMATDEAANYMTSCLSILSFVWMMDATESLDALLDYLSSRIYIFQTSSQEDDYDDWGTQMLKESQQTEVADVIIKYELPMALTYLVSFGFFLMTLHITEAVDFSIYNIFGLKIFLEVALCKLYQRISSEFPSMNQFVRFVDEPYNASQRRKYSR</sequence>
<reference evidence="2" key="1">
    <citation type="submission" date="2020-03" db="EMBL/GenBank/DDBJ databases">
        <authorList>
            <person name="Chebbi M.A."/>
            <person name="Drezen J.M."/>
        </authorList>
    </citation>
    <scope>NUCLEOTIDE SEQUENCE</scope>
    <source>
        <tissue evidence="2">Whole body</tissue>
    </source>
</reference>
<organism evidence="2 3">
    <name type="scientific">Cotesia typhae</name>
    <dbReference type="NCBI Taxonomy" id="2053667"/>
    <lineage>
        <taxon>Eukaryota</taxon>
        <taxon>Metazoa</taxon>
        <taxon>Ecdysozoa</taxon>
        <taxon>Arthropoda</taxon>
        <taxon>Hexapoda</taxon>
        <taxon>Insecta</taxon>
        <taxon>Pterygota</taxon>
        <taxon>Neoptera</taxon>
        <taxon>Endopterygota</taxon>
        <taxon>Hymenoptera</taxon>
        <taxon>Apocrita</taxon>
        <taxon>Ichneumonoidea</taxon>
        <taxon>Braconidae</taxon>
        <taxon>Microgastrinae</taxon>
        <taxon>Cotesia</taxon>
    </lineage>
</organism>
<keyword evidence="1" id="KW-0812">Transmembrane</keyword>
<proteinExistence type="predicted"/>
<evidence type="ECO:0000256" key="1">
    <source>
        <dbReference type="SAM" id="Phobius"/>
    </source>
</evidence>
<dbReference type="AlphaFoldDB" id="A0A8J5UZ01"/>
<accession>A0A8J5UZ01</accession>
<dbReference type="Proteomes" id="UP000729913">
    <property type="component" value="Unassembled WGS sequence"/>
</dbReference>